<accession>A0A3P6CVX0</accession>
<organism evidence="5">
    <name type="scientific">Brassica oleracea</name>
    <name type="common">Wild cabbage</name>
    <dbReference type="NCBI Taxonomy" id="3712"/>
    <lineage>
        <taxon>Eukaryota</taxon>
        <taxon>Viridiplantae</taxon>
        <taxon>Streptophyta</taxon>
        <taxon>Embryophyta</taxon>
        <taxon>Tracheophyta</taxon>
        <taxon>Spermatophyta</taxon>
        <taxon>Magnoliopsida</taxon>
        <taxon>eudicotyledons</taxon>
        <taxon>Gunneridae</taxon>
        <taxon>Pentapetalae</taxon>
        <taxon>rosids</taxon>
        <taxon>malvids</taxon>
        <taxon>Brassicales</taxon>
        <taxon>Brassicaceae</taxon>
        <taxon>Brassiceae</taxon>
        <taxon>Brassica</taxon>
    </lineage>
</organism>
<dbReference type="PROSITE" id="PS50600">
    <property type="entry name" value="ULP_PROTEASE"/>
    <property type="match status" value="1"/>
</dbReference>
<evidence type="ECO:0000256" key="2">
    <source>
        <dbReference type="ARBA" id="ARBA00022670"/>
    </source>
</evidence>
<comment type="similarity">
    <text evidence="1">Belongs to the peptidase C48 family.</text>
</comment>
<evidence type="ECO:0000256" key="3">
    <source>
        <dbReference type="ARBA" id="ARBA00022801"/>
    </source>
</evidence>
<dbReference type="Gene3D" id="3.40.395.10">
    <property type="entry name" value="Adenoviral Proteinase, Chain A"/>
    <property type="match status" value="1"/>
</dbReference>
<sequence length="93" mass="11124">MSKVLTDWVKLDPKKTWKYHASIVPTFFQYMKVRGLDVDDIYALMNFRTEHWIAIWISIPKKHIIVWDSIISHISREDLDVVMEPFVTMVPYV</sequence>
<name>A0A3P6CVX0_BRAOL</name>
<evidence type="ECO:0000313" key="5">
    <source>
        <dbReference type="EMBL" id="VDD11619.1"/>
    </source>
</evidence>
<keyword evidence="2" id="KW-0645">Protease</keyword>
<gene>
    <name evidence="5" type="ORF">BOLC4T26239H</name>
</gene>
<dbReference type="SUPFAM" id="SSF54001">
    <property type="entry name" value="Cysteine proteinases"/>
    <property type="match status" value="1"/>
</dbReference>
<dbReference type="Pfam" id="PF02902">
    <property type="entry name" value="Peptidase_C48"/>
    <property type="match status" value="1"/>
</dbReference>
<evidence type="ECO:0000259" key="4">
    <source>
        <dbReference type="PROSITE" id="PS50600"/>
    </source>
</evidence>
<dbReference type="EMBL" id="LR031873">
    <property type="protein sequence ID" value="VDD11619.1"/>
    <property type="molecule type" value="Genomic_DNA"/>
</dbReference>
<evidence type="ECO:0000256" key="1">
    <source>
        <dbReference type="ARBA" id="ARBA00005234"/>
    </source>
</evidence>
<dbReference type="GO" id="GO:0006508">
    <property type="term" value="P:proteolysis"/>
    <property type="evidence" value="ECO:0007669"/>
    <property type="project" value="UniProtKB-KW"/>
</dbReference>
<dbReference type="AlphaFoldDB" id="A0A3P6CVX0"/>
<protein>
    <recommendedName>
        <fullName evidence="4">Ubiquitin-like protease family profile domain-containing protein</fullName>
    </recommendedName>
</protein>
<dbReference type="InterPro" id="IPR038765">
    <property type="entry name" value="Papain-like_cys_pep_sf"/>
</dbReference>
<feature type="domain" description="Ubiquitin-like protease family profile" evidence="4">
    <location>
        <begin position="1"/>
        <end position="93"/>
    </location>
</feature>
<keyword evidence="3" id="KW-0378">Hydrolase</keyword>
<dbReference type="GO" id="GO:0008234">
    <property type="term" value="F:cysteine-type peptidase activity"/>
    <property type="evidence" value="ECO:0007669"/>
    <property type="project" value="InterPro"/>
</dbReference>
<dbReference type="InterPro" id="IPR003653">
    <property type="entry name" value="Peptidase_C48_C"/>
</dbReference>
<proteinExistence type="inferred from homology"/>
<reference evidence="5" key="1">
    <citation type="submission" date="2018-11" db="EMBL/GenBank/DDBJ databases">
        <authorList>
            <consortium name="Genoscope - CEA"/>
            <person name="William W."/>
        </authorList>
    </citation>
    <scope>NUCLEOTIDE SEQUENCE</scope>
</reference>